<evidence type="ECO:0000313" key="7">
    <source>
        <dbReference type="Proteomes" id="UP001146120"/>
    </source>
</evidence>
<dbReference type="SMART" id="SM00456">
    <property type="entry name" value="WW"/>
    <property type="match status" value="1"/>
</dbReference>
<dbReference type="PRINTS" id="PR01415">
    <property type="entry name" value="ANKYRIN"/>
</dbReference>
<dbReference type="Pfam" id="PF00397">
    <property type="entry name" value="WW"/>
    <property type="match status" value="1"/>
</dbReference>
<evidence type="ECO:0000256" key="3">
    <source>
        <dbReference type="PROSITE-ProRule" id="PRU00023"/>
    </source>
</evidence>
<dbReference type="Pfam" id="PF13857">
    <property type="entry name" value="Ank_5"/>
    <property type="match status" value="1"/>
</dbReference>
<feature type="domain" description="WW" evidence="5">
    <location>
        <begin position="248"/>
        <end position="281"/>
    </location>
</feature>
<feature type="region of interest" description="Disordered" evidence="4">
    <location>
        <begin position="944"/>
        <end position="986"/>
    </location>
</feature>
<feature type="repeat" description="ANK" evidence="3">
    <location>
        <begin position="431"/>
        <end position="463"/>
    </location>
</feature>
<feature type="repeat" description="ANK" evidence="3">
    <location>
        <begin position="330"/>
        <end position="362"/>
    </location>
</feature>
<evidence type="ECO:0000259" key="5">
    <source>
        <dbReference type="PROSITE" id="PS50020"/>
    </source>
</evidence>
<keyword evidence="1" id="KW-0677">Repeat</keyword>
<dbReference type="PROSITE" id="PS50297">
    <property type="entry name" value="ANK_REP_REGION"/>
    <property type="match status" value="6"/>
</dbReference>
<sequence length="1068" mass="116593">MTERGSSDAMAEDHQQPHDDEHVQVIDGYELSHMESRNERVEAGNEWLSQRRRGTPVPSDLQPGSGHNAGGSVLRIPTLSMAKGAIAEENGDMLLESGQATSADDAAEVDELAVLDHLTISANEDGVETTHEEEEDDDGLGYAEEEDTGGDDGIEIEDDALVIVGQRFVVEPPPRVPLSEPTTAEDVLNGSVGEMEGSKKEHIRDASHPRPTTMLLETPVGAIVRELAVEHTLDVHNIAAEGTAQTQAGAVNPWVRCLTENGTPYYFNSQTQESQWTMPAEPAPVLETHHAHKSFTVEALFDAVAGVEPWTSQLEDILRSGMDVQAVNVDGLTPLHVAVENGDVRAAVTLLNYGASVEARSRHDVTPLMIACQSYHVDLVKMLVDYGADLGARDDTGNTLLHIAVMSRSDSVLFHLLELYDSSILSLGNAEDSTPLHLAAELGYTTGVSALLQYGASPEAEDVQGRSALVVSIMENQVECAQLLQQHVHSYHGSAHTYPQSTSPSTGVEDSETLATRLQYALQDYDASATELFFRYKMNVAADTSALQEKVRLQVAKEDLDARERDTRIFRDSVDALQLRCNMLETVARLAHDRLRRERADRQQYEEAIELQIQHTIAENRRLFGSLQQLRGSLSVNNNSVVANPPASLSSASDYNPLPDSVTSVPVNAHADSQELQVSASNVEPFDSVQPSSQVSPSRVDAVWNRFFENMSHAADRRAESTGSATYQSSSTLFDAIRKGEIDALKSLLLKGYSSNARDQAEKGTPLHLACELGDTEAVMLLCEFAADLESRDEDGNTALHMACLQGHFECTRFLLQSAANLAAVNNNGDTALHLAAWDGSSDCVSILIDYGVDVLAKNNYGQTALENVRTRSPFRHKFDELPASHPMKATLIILEVAEHKNTDHETVAEEDNVASEMPKDDKPQQSWKDWLLLSTGLSAFRGGANHEMGRTHNEDKVESDDSFGDNGSSENEDSPPASPHDLKRYHELKPPPAIEADLKVDDGSRIPRSVSSLSPPPPEVLDALEKTRTTWSLTPMAARQLLSPTGTQLKSTATHVRSRYVDTFNSP</sequence>
<reference evidence="6" key="1">
    <citation type="submission" date="2022-11" db="EMBL/GenBank/DDBJ databases">
        <authorList>
            <person name="Morgan W.R."/>
            <person name="Tartar A."/>
        </authorList>
    </citation>
    <scope>NUCLEOTIDE SEQUENCE</scope>
    <source>
        <strain evidence="6">ARSEF 373</strain>
    </source>
</reference>
<dbReference type="SMART" id="SM00248">
    <property type="entry name" value="ANK"/>
    <property type="match status" value="9"/>
</dbReference>
<evidence type="ECO:0000256" key="4">
    <source>
        <dbReference type="SAM" id="MobiDB-lite"/>
    </source>
</evidence>
<dbReference type="InterPro" id="IPR036770">
    <property type="entry name" value="Ankyrin_rpt-contain_sf"/>
</dbReference>
<reference evidence="6" key="2">
    <citation type="journal article" date="2023" name="Microbiol Resour">
        <title>Decontamination and Annotation of the Draft Genome Sequence of the Oomycete Lagenidium giganteum ARSEF 373.</title>
        <authorList>
            <person name="Morgan W.R."/>
            <person name="Tartar A."/>
        </authorList>
    </citation>
    <scope>NUCLEOTIDE SEQUENCE</scope>
    <source>
        <strain evidence="6">ARSEF 373</strain>
    </source>
</reference>
<protein>
    <recommendedName>
        <fullName evidence="5">WW domain-containing protein</fullName>
    </recommendedName>
</protein>
<feature type="region of interest" description="Disordered" evidence="4">
    <location>
        <begin position="1"/>
        <end position="73"/>
    </location>
</feature>
<dbReference type="EMBL" id="DAKRPA010000166">
    <property type="protein sequence ID" value="DAZ96497.1"/>
    <property type="molecule type" value="Genomic_DNA"/>
</dbReference>
<proteinExistence type="predicted"/>
<feature type="region of interest" description="Disordered" evidence="4">
    <location>
        <begin position="120"/>
        <end position="153"/>
    </location>
</feature>
<feature type="region of interest" description="Disordered" evidence="4">
    <location>
        <begin position="999"/>
        <end position="1022"/>
    </location>
</feature>
<dbReference type="PROSITE" id="PS01159">
    <property type="entry name" value="WW_DOMAIN_1"/>
    <property type="match status" value="1"/>
</dbReference>
<keyword evidence="2 3" id="KW-0040">ANK repeat</keyword>
<gene>
    <name evidence="6" type="ORF">N0F65_008364</name>
</gene>
<dbReference type="Proteomes" id="UP001146120">
    <property type="component" value="Unassembled WGS sequence"/>
</dbReference>
<feature type="compositionally biased region" description="Basic and acidic residues" evidence="4">
    <location>
        <begin position="948"/>
        <end position="957"/>
    </location>
</feature>
<accession>A0AAV2YPB5</accession>
<feature type="repeat" description="ANK" evidence="3">
    <location>
        <begin position="828"/>
        <end position="860"/>
    </location>
</feature>
<dbReference type="CDD" id="cd00201">
    <property type="entry name" value="WW"/>
    <property type="match status" value="1"/>
</dbReference>
<dbReference type="Gene3D" id="2.20.70.10">
    <property type="match status" value="1"/>
</dbReference>
<feature type="repeat" description="ANK" evidence="3">
    <location>
        <begin position="762"/>
        <end position="794"/>
    </location>
</feature>
<dbReference type="PANTHER" id="PTHR24173:SF74">
    <property type="entry name" value="ANKYRIN REPEAT DOMAIN-CONTAINING PROTEIN 16"/>
    <property type="match status" value="1"/>
</dbReference>
<feature type="repeat" description="ANK" evidence="3">
    <location>
        <begin position="795"/>
        <end position="827"/>
    </location>
</feature>
<feature type="compositionally biased region" description="Basic and acidic residues" evidence="4">
    <location>
        <begin position="1"/>
        <end position="43"/>
    </location>
</feature>
<dbReference type="AlphaFoldDB" id="A0AAV2YPB5"/>
<keyword evidence="7" id="KW-1185">Reference proteome</keyword>
<dbReference type="PROSITE" id="PS50088">
    <property type="entry name" value="ANK_REPEAT"/>
    <property type="match status" value="6"/>
</dbReference>
<dbReference type="Gene3D" id="1.25.40.20">
    <property type="entry name" value="Ankyrin repeat-containing domain"/>
    <property type="match status" value="4"/>
</dbReference>
<dbReference type="SUPFAM" id="SSF48403">
    <property type="entry name" value="Ankyrin repeat"/>
    <property type="match status" value="2"/>
</dbReference>
<dbReference type="Pfam" id="PF12796">
    <property type="entry name" value="Ank_2"/>
    <property type="match status" value="3"/>
</dbReference>
<comment type="caution">
    <text evidence="6">The sequence shown here is derived from an EMBL/GenBank/DDBJ whole genome shotgun (WGS) entry which is preliminary data.</text>
</comment>
<evidence type="ECO:0000313" key="6">
    <source>
        <dbReference type="EMBL" id="DAZ96497.1"/>
    </source>
</evidence>
<organism evidence="6 7">
    <name type="scientific">Lagenidium giganteum</name>
    <dbReference type="NCBI Taxonomy" id="4803"/>
    <lineage>
        <taxon>Eukaryota</taxon>
        <taxon>Sar</taxon>
        <taxon>Stramenopiles</taxon>
        <taxon>Oomycota</taxon>
        <taxon>Peronosporomycetes</taxon>
        <taxon>Pythiales</taxon>
        <taxon>Pythiaceae</taxon>
    </lineage>
</organism>
<dbReference type="InterPro" id="IPR002110">
    <property type="entry name" value="Ankyrin_rpt"/>
</dbReference>
<dbReference type="PROSITE" id="PS50020">
    <property type="entry name" value="WW_DOMAIN_2"/>
    <property type="match status" value="1"/>
</dbReference>
<dbReference type="InterPro" id="IPR001202">
    <property type="entry name" value="WW_dom"/>
</dbReference>
<dbReference type="InterPro" id="IPR036020">
    <property type="entry name" value="WW_dom_sf"/>
</dbReference>
<dbReference type="SUPFAM" id="SSF51045">
    <property type="entry name" value="WW domain"/>
    <property type="match status" value="1"/>
</dbReference>
<feature type="compositionally biased region" description="Acidic residues" evidence="4">
    <location>
        <begin position="125"/>
        <end position="153"/>
    </location>
</feature>
<evidence type="ECO:0000256" key="2">
    <source>
        <dbReference type="ARBA" id="ARBA00023043"/>
    </source>
</evidence>
<feature type="repeat" description="ANK" evidence="3">
    <location>
        <begin position="363"/>
        <end position="395"/>
    </location>
</feature>
<evidence type="ECO:0000256" key="1">
    <source>
        <dbReference type="ARBA" id="ARBA00022737"/>
    </source>
</evidence>
<dbReference type="PANTHER" id="PTHR24173">
    <property type="entry name" value="ANKYRIN REPEAT CONTAINING"/>
    <property type="match status" value="1"/>
</dbReference>
<feature type="region of interest" description="Disordered" evidence="4">
    <location>
        <begin position="903"/>
        <end position="926"/>
    </location>
</feature>
<name>A0AAV2YPB5_9STRA</name>